<dbReference type="InterPro" id="IPR011701">
    <property type="entry name" value="MFS"/>
</dbReference>
<dbReference type="Pfam" id="PF07690">
    <property type="entry name" value="MFS_1"/>
    <property type="match status" value="1"/>
</dbReference>
<feature type="transmembrane region" description="Helical" evidence="6">
    <location>
        <begin position="419"/>
        <end position="439"/>
    </location>
</feature>
<evidence type="ECO:0000256" key="2">
    <source>
        <dbReference type="ARBA" id="ARBA00022692"/>
    </source>
</evidence>
<dbReference type="Gene3D" id="1.20.1250.20">
    <property type="entry name" value="MFS general substrate transporter like domains"/>
    <property type="match status" value="1"/>
</dbReference>
<comment type="subcellular location">
    <subcellularLocation>
        <location evidence="1">Membrane</location>
        <topology evidence="1">Multi-pass membrane protein</topology>
    </subcellularLocation>
</comment>
<evidence type="ECO:0000256" key="6">
    <source>
        <dbReference type="SAM" id="Phobius"/>
    </source>
</evidence>
<dbReference type="PANTHER" id="PTHR23507:SF1">
    <property type="entry name" value="FI18259P1-RELATED"/>
    <property type="match status" value="1"/>
</dbReference>
<evidence type="ECO:0000313" key="7">
    <source>
        <dbReference type="EMBL" id="GFO49181.1"/>
    </source>
</evidence>
<keyword evidence="4 6" id="KW-0472">Membrane</keyword>
<dbReference type="PANTHER" id="PTHR23507">
    <property type="entry name" value="ZGC:174356"/>
    <property type="match status" value="1"/>
</dbReference>
<feature type="region of interest" description="Disordered" evidence="5">
    <location>
        <begin position="1"/>
        <end position="118"/>
    </location>
</feature>
<feature type="compositionally biased region" description="Low complexity" evidence="5">
    <location>
        <begin position="101"/>
        <end position="111"/>
    </location>
</feature>
<organism evidence="7 8">
    <name type="scientific">Plakobranchus ocellatus</name>
    <dbReference type="NCBI Taxonomy" id="259542"/>
    <lineage>
        <taxon>Eukaryota</taxon>
        <taxon>Metazoa</taxon>
        <taxon>Spiralia</taxon>
        <taxon>Lophotrochozoa</taxon>
        <taxon>Mollusca</taxon>
        <taxon>Gastropoda</taxon>
        <taxon>Heterobranchia</taxon>
        <taxon>Euthyneura</taxon>
        <taxon>Panpulmonata</taxon>
        <taxon>Sacoglossa</taxon>
        <taxon>Placobranchoidea</taxon>
        <taxon>Plakobranchidae</taxon>
        <taxon>Plakobranchus</taxon>
    </lineage>
</organism>
<name>A0AAV4DZC1_9GAST</name>
<keyword evidence="2 6" id="KW-0812">Transmembrane</keyword>
<dbReference type="GO" id="GO:0022857">
    <property type="term" value="F:transmembrane transporter activity"/>
    <property type="evidence" value="ECO:0007669"/>
    <property type="project" value="InterPro"/>
</dbReference>
<protein>
    <submittedName>
        <fullName evidence="7">Solute carrier family 46 member 3</fullName>
    </submittedName>
</protein>
<keyword evidence="8" id="KW-1185">Reference proteome</keyword>
<feature type="compositionally biased region" description="Polar residues" evidence="5">
    <location>
        <begin position="49"/>
        <end position="60"/>
    </location>
</feature>
<keyword evidence="3 6" id="KW-1133">Transmembrane helix</keyword>
<reference evidence="7 8" key="1">
    <citation type="journal article" date="2021" name="Elife">
        <title>Chloroplast acquisition without the gene transfer in kleptoplastic sea slugs, Plakobranchus ocellatus.</title>
        <authorList>
            <person name="Maeda T."/>
            <person name="Takahashi S."/>
            <person name="Yoshida T."/>
            <person name="Shimamura S."/>
            <person name="Takaki Y."/>
            <person name="Nagai Y."/>
            <person name="Toyoda A."/>
            <person name="Suzuki Y."/>
            <person name="Arimoto A."/>
            <person name="Ishii H."/>
            <person name="Satoh N."/>
            <person name="Nishiyama T."/>
            <person name="Hasebe M."/>
            <person name="Maruyama T."/>
            <person name="Minagawa J."/>
            <person name="Obokata J."/>
            <person name="Shigenobu S."/>
        </authorList>
    </citation>
    <scope>NUCLEOTIDE SEQUENCE [LARGE SCALE GENOMIC DNA]</scope>
</reference>
<feature type="transmembrane region" description="Helical" evidence="6">
    <location>
        <begin position="296"/>
        <end position="319"/>
    </location>
</feature>
<feature type="transmembrane region" description="Helical" evidence="6">
    <location>
        <begin position="604"/>
        <end position="626"/>
    </location>
</feature>
<evidence type="ECO:0000256" key="5">
    <source>
        <dbReference type="SAM" id="MobiDB-lite"/>
    </source>
</evidence>
<gene>
    <name evidence="7" type="ORF">PoB_007568600</name>
</gene>
<feature type="transmembrane region" description="Helical" evidence="6">
    <location>
        <begin position="389"/>
        <end position="413"/>
    </location>
</feature>
<dbReference type="AlphaFoldDB" id="A0AAV4DZC1"/>
<accession>A0AAV4DZC1</accession>
<evidence type="ECO:0000313" key="8">
    <source>
        <dbReference type="Proteomes" id="UP000735302"/>
    </source>
</evidence>
<feature type="transmembrane region" description="Helical" evidence="6">
    <location>
        <begin position="478"/>
        <end position="494"/>
    </location>
</feature>
<dbReference type="InterPro" id="IPR036259">
    <property type="entry name" value="MFS_trans_sf"/>
</dbReference>
<dbReference type="EMBL" id="BLXT01008461">
    <property type="protein sequence ID" value="GFO49181.1"/>
    <property type="molecule type" value="Genomic_DNA"/>
</dbReference>
<dbReference type="Proteomes" id="UP000735302">
    <property type="component" value="Unassembled WGS sequence"/>
</dbReference>
<feature type="transmembrane region" description="Helical" evidence="6">
    <location>
        <begin position="352"/>
        <end position="377"/>
    </location>
</feature>
<feature type="compositionally biased region" description="Basic and acidic residues" evidence="5">
    <location>
        <begin position="688"/>
        <end position="699"/>
    </location>
</feature>
<dbReference type="SUPFAM" id="SSF103473">
    <property type="entry name" value="MFS general substrate transporter"/>
    <property type="match status" value="1"/>
</dbReference>
<evidence type="ECO:0000256" key="3">
    <source>
        <dbReference type="ARBA" id="ARBA00022989"/>
    </source>
</evidence>
<feature type="transmembrane region" description="Helical" evidence="6">
    <location>
        <begin position="514"/>
        <end position="535"/>
    </location>
</feature>
<feature type="transmembrane region" description="Helical" evidence="6">
    <location>
        <begin position="571"/>
        <end position="592"/>
    </location>
</feature>
<sequence>MSLDGRGDGDGYSNLLPAENHMEPVTRRDEHGAENREPKGLTKAGKSNEGPSITPGTAGNTADLDHQVAVLKNQPSDLSTDEADESDMEEEKPDQDSVCTSSASSSSLEESPTGYGENPIGDLATVFVQAKEHLDNIDKAKLPSVNNLKNVPNIRIQSWSNLGATARSDPTNFGDGEGSSDIKSNFSSRSHDNRLVWIATLVILTCYIVALMTLPSISTQYFNYQIAKDDYNITFGPESGREDCTNSSSAHEDLLNSVQREAANIVLKSTVASGIPSAVACLVVGSYSDFLGRRPLMVASILGGLTKVGSFAAVVRFGLPVQLLSFYHISTHRFIIVLENNNLKTRYCFPQYFYLGSFVDGALGSFFSMTLTVTAVIVDITPVPQGRAFRFAIVEGTLLIAGALAQLAVGFIIRTWGYFVPVAITTCMLGLALLLALFLMPETMKKTSRERFTWSPVLHMRKVFGFYFIKDSAGKRPLYIMCMGIYLLLTLINLGRMSVETLFVMNAPICWTSVYIGIYQSLRLIVCSVTALLVLKTLKCRVSLEAIGIMSVLSAAAGFIVESLATNGALLYLAALVGIFYTTAIPIPKALISQLTSPAEQGALFSSLAVVEAIGTMASGVAYTFIYNSTLNVFKGAVFILMAAMCLGNVCLLGSFWRVRLGRTLVPNSETNVSVINDEVSTSGSQSVEHDEDQHKSSEMWEGEVNEKSALLPQKRHLAV</sequence>
<evidence type="ECO:0000256" key="1">
    <source>
        <dbReference type="ARBA" id="ARBA00004141"/>
    </source>
</evidence>
<feature type="compositionally biased region" description="Acidic residues" evidence="5">
    <location>
        <begin position="79"/>
        <end position="93"/>
    </location>
</feature>
<feature type="transmembrane region" description="Helical" evidence="6">
    <location>
        <begin position="638"/>
        <end position="657"/>
    </location>
</feature>
<feature type="region of interest" description="Disordered" evidence="5">
    <location>
        <begin position="680"/>
        <end position="706"/>
    </location>
</feature>
<feature type="transmembrane region" description="Helical" evidence="6">
    <location>
        <begin position="547"/>
        <end position="565"/>
    </location>
</feature>
<dbReference type="GO" id="GO:0016020">
    <property type="term" value="C:membrane"/>
    <property type="evidence" value="ECO:0007669"/>
    <property type="project" value="UniProtKB-SubCell"/>
</dbReference>
<evidence type="ECO:0000256" key="4">
    <source>
        <dbReference type="ARBA" id="ARBA00023136"/>
    </source>
</evidence>
<feature type="compositionally biased region" description="Basic and acidic residues" evidence="5">
    <location>
        <begin position="20"/>
        <end position="40"/>
    </location>
</feature>
<comment type="caution">
    <text evidence="7">The sequence shown here is derived from an EMBL/GenBank/DDBJ whole genome shotgun (WGS) entry which is preliminary data.</text>
</comment>
<feature type="transmembrane region" description="Helical" evidence="6">
    <location>
        <begin position="195"/>
        <end position="214"/>
    </location>
</feature>
<proteinExistence type="predicted"/>